<organism evidence="16 17">
    <name type="scientific">Ciceribacter ferrooxidans</name>
    <dbReference type="NCBI Taxonomy" id="2509717"/>
    <lineage>
        <taxon>Bacteria</taxon>
        <taxon>Pseudomonadati</taxon>
        <taxon>Pseudomonadota</taxon>
        <taxon>Alphaproteobacteria</taxon>
        <taxon>Hyphomicrobiales</taxon>
        <taxon>Rhizobiaceae</taxon>
        <taxon>Ciceribacter</taxon>
    </lineage>
</organism>
<dbReference type="PANTHER" id="PTHR12128:SF66">
    <property type="entry name" value="4-HYDROXY-2-OXOGLUTARATE ALDOLASE, MITOCHONDRIAL"/>
    <property type="match status" value="1"/>
</dbReference>
<keyword evidence="17" id="KW-1185">Reference proteome</keyword>
<evidence type="ECO:0000256" key="7">
    <source>
        <dbReference type="ARBA" id="ARBA00022915"/>
    </source>
</evidence>
<comment type="pathway">
    <text evidence="2 12">Amino-acid biosynthesis; L-lysine biosynthesis via DAP pathway; (S)-tetrahydrodipicolinate from L-aspartate: step 3/4.</text>
</comment>
<evidence type="ECO:0000256" key="11">
    <source>
        <dbReference type="ARBA" id="ARBA00047836"/>
    </source>
</evidence>
<dbReference type="PRINTS" id="PR00146">
    <property type="entry name" value="DHPICSNTHASE"/>
</dbReference>
<dbReference type="RefSeq" id="WP_129330667.1">
    <property type="nucleotide sequence ID" value="NZ_SDVB01000106.1"/>
</dbReference>
<comment type="subcellular location">
    <subcellularLocation>
        <location evidence="12">Cytoplasm</location>
    </subcellularLocation>
</comment>
<evidence type="ECO:0000256" key="15">
    <source>
        <dbReference type="PIRSR" id="PIRSR001365-2"/>
    </source>
</evidence>
<comment type="caution">
    <text evidence="12">Was originally thought to be a dihydrodipicolinate synthase (DHDPS), catalyzing the condensation of (S)-aspartate-beta-semialdehyde [(S)-ASA] and pyruvate to dihydrodipicolinate (DHDP). However, it was shown in E.coli that the product of the enzymatic reaction is not dihydrodipicolinate but in fact (4S)-4-hydroxy-2,3,4,5-tetrahydro-(2S)-dipicolinic acid (HTPA), and that the consecutive dehydration reaction leading to DHDP is not spontaneous but catalyzed by DapB.</text>
</comment>
<evidence type="ECO:0000256" key="2">
    <source>
        <dbReference type="ARBA" id="ARBA00005120"/>
    </source>
</evidence>
<dbReference type="InterPro" id="IPR002220">
    <property type="entry name" value="DapA-like"/>
</dbReference>
<dbReference type="HAMAP" id="MF_00418">
    <property type="entry name" value="DapA"/>
    <property type="match status" value="1"/>
</dbReference>
<dbReference type="SUPFAM" id="SSF51569">
    <property type="entry name" value="Aldolase"/>
    <property type="match status" value="1"/>
</dbReference>
<evidence type="ECO:0000313" key="16">
    <source>
        <dbReference type="EMBL" id="RYC23129.1"/>
    </source>
</evidence>
<comment type="caution">
    <text evidence="16">The sequence shown here is derived from an EMBL/GenBank/DDBJ whole genome shotgun (WGS) entry which is preliminary data.</text>
</comment>
<dbReference type="GO" id="GO:0005829">
    <property type="term" value="C:cytosol"/>
    <property type="evidence" value="ECO:0007669"/>
    <property type="project" value="TreeGrafter"/>
</dbReference>
<evidence type="ECO:0000256" key="10">
    <source>
        <dbReference type="ARBA" id="ARBA00023270"/>
    </source>
</evidence>
<comment type="subunit">
    <text evidence="12">Homotetramer; dimer of dimers.</text>
</comment>
<dbReference type="Pfam" id="PF00701">
    <property type="entry name" value="DHDPS"/>
    <property type="match status" value="1"/>
</dbReference>
<dbReference type="UniPathway" id="UPA00034">
    <property type="reaction ID" value="UER00017"/>
</dbReference>
<evidence type="ECO:0000256" key="8">
    <source>
        <dbReference type="ARBA" id="ARBA00023154"/>
    </source>
</evidence>
<dbReference type="PROSITE" id="PS00665">
    <property type="entry name" value="DHDPS_1"/>
    <property type="match status" value="1"/>
</dbReference>
<dbReference type="InterPro" id="IPR020624">
    <property type="entry name" value="Schiff_base-form_aldolases_CS"/>
</dbReference>
<dbReference type="PIRSF" id="PIRSF001365">
    <property type="entry name" value="DHDPS"/>
    <property type="match status" value="1"/>
</dbReference>
<dbReference type="AlphaFoldDB" id="A0A4Q2TRC3"/>
<evidence type="ECO:0000256" key="12">
    <source>
        <dbReference type="HAMAP-Rule" id="MF_00418"/>
    </source>
</evidence>
<evidence type="ECO:0000313" key="17">
    <source>
        <dbReference type="Proteomes" id="UP000291088"/>
    </source>
</evidence>
<feature type="site" description="Part of a proton relay during catalysis" evidence="12">
    <location>
        <position position="112"/>
    </location>
</feature>
<keyword evidence="9 12" id="KW-0456">Lyase</keyword>
<evidence type="ECO:0000256" key="13">
    <source>
        <dbReference type="PIRNR" id="PIRNR001365"/>
    </source>
</evidence>
<evidence type="ECO:0000256" key="5">
    <source>
        <dbReference type="ARBA" id="ARBA00022490"/>
    </source>
</evidence>
<keyword evidence="10 12" id="KW-0704">Schiff base</keyword>
<keyword evidence="8 12" id="KW-0457">Lysine biosynthesis</keyword>
<dbReference type="PANTHER" id="PTHR12128">
    <property type="entry name" value="DIHYDRODIPICOLINATE SYNTHASE"/>
    <property type="match status" value="1"/>
</dbReference>
<dbReference type="SMART" id="SM01130">
    <property type="entry name" value="DHDPS"/>
    <property type="match status" value="1"/>
</dbReference>
<protein>
    <recommendedName>
        <fullName evidence="4 12">4-hydroxy-tetrahydrodipicolinate synthase</fullName>
        <shortName evidence="12">HTPA synthase</shortName>
        <ecNumber evidence="4 12">4.3.3.7</ecNumber>
    </recommendedName>
</protein>
<dbReference type="InterPro" id="IPR013785">
    <property type="entry name" value="Aldolase_TIM"/>
</dbReference>
<comment type="function">
    <text evidence="1 12">Catalyzes the condensation of (S)-aspartate-beta-semialdehyde [(S)-ASA] and pyruvate to 4-hydroxy-tetrahydrodipicolinate (HTPA).</text>
</comment>
<dbReference type="OrthoDB" id="9782828at2"/>
<feature type="site" description="Part of a proton relay during catalysis" evidence="12">
    <location>
        <position position="49"/>
    </location>
</feature>
<feature type="active site" description="Proton donor/acceptor" evidence="12 14">
    <location>
        <position position="138"/>
    </location>
</feature>
<dbReference type="GO" id="GO:0009089">
    <property type="term" value="P:lysine biosynthetic process via diaminopimelate"/>
    <property type="evidence" value="ECO:0007669"/>
    <property type="project" value="UniProtKB-UniRule"/>
</dbReference>
<keyword evidence="6 12" id="KW-0028">Amino-acid biosynthesis</keyword>
<feature type="active site" description="Schiff-base intermediate with substrate" evidence="12 14">
    <location>
        <position position="167"/>
    </location>
</feature>
<sequence length="305" mass="31645">MQDSAQRFKGVFTALVTPFRNGSVDIAAFDALVERQLSAGVTGLVPVGTTGEAATLSDEEAVELIARTAALAKGRALVVAGAGANNTRKAVEKAKAAEAAGADALLVVTPYYNKPTQAGLIAHYGAVAEATSLPIMLYSVPGRCCVEIAPETCAALTERYANIVAIKEAGGNPGRVTALRRTCGHDLIIHSGDDGLTLPFLSLGACGVTSVVANVAPREMVEMVKAWENGDTSLALALNDIIAELTEGMFIESNPGPVKAALALSNLVGPELRLPMVPVSDANRERLTGILGRYSAATAAFQEMR</sequence>
<comment type="similarity">
    <text evidence="3 12 13">Belongs to the DapA family.</text>
</comment>
<evidence type="ECO:0000256" key="14">
    <source>
        <dbReference type="PIRSR" id="PIRSR001365-1"/>
    </source>
</evidence>
<dbReference type="Proteomes" id="UP000291088">
    <property type="component" value="Unassembled WGS sequence"/>
</dbReference>
<dbReference type="GO" id="GO:0019877">
    <property type="term" value="P:diaminopimelate biosynthetic process"/>
    <property type="evidence" value="ECO:0007669"/>
    <property type="project" value="UniProtKB-UniRule"/>
</dbReference>
<evidence type="ECO:0000256" key="4">
    <source>
        <dbReference type="ARBA" id="ARBA00012086"/>
    </source>
</evidence>
<accession>A0A4Q2TRC3</accession>
<name>A0A4Q2TRC3_9HYPH</name>
<gene>
    <name evidence="12" type="primary">dapA</name>
    <name evidence="16" type="ORF">EUU22_03205</name>
</gene>
<evidence type="ECO:0000256" key="6">
    <source>
        <dbReference type="ARBA" id="ARBA00022605"/>
    </source>
</evidence>
<comment type="catalytic activity">
    <reaction evidence="11 12">
        <text>L-aspartate 4-semialdehyde + pyruvate = (2S,4S)-4-hydroxy-2,3,4,5-tetrahydrodipicolinate + H2O + H(+)</text>
        <dbReference type="Rhea" id="RHEA:34171"/>
        <dbReference type="ChEBI" id="CHEBI:15361"/>
        <dbReference type="ChEBI" id="CHEBI:15377"/>
        <dbReference type="ChEBI" id="CHEBI:15378"/>
        <dbReference type="ChEBI" id="CHEBI:67139"/>
        <dbReference type="ChEBI" id="CHEBI:537519"/>
        <dbReference type="EC" id="4.3.3.7"/>
    </reaction>
</comment>
<evidence type="ECO:0000256" key="3">
    <source>
        <dbReference type="ARBA" id="ARBA00007592"/>
    </source>
</evidence>
<dbReference type="Gene3D" id="3.20.20.70">
    <property type="entry name" value="Aldolase class I"/>
    <property type="match status" value="1"/>
</dbReference>
<dbReference type="InterPro" id="IPR005263">
    <property type="entry name" value="DapA"/>
</dbReference>
<proteinExistence type="inferred from homology"/>
<dbReference type="EMBL" id="SDVB01000106">
    <property type="protein sequence ID" value="RYC23129.1"/>
    <property type="molecule type" value="Genomic_DNA"/>
</dbReference>
<evidence type="ECO:0000256" key="1">
    <source>
        <dbReference type="ARBA" id="ARBA00003294"/>
    </source>
</evidence>
<keyword evidence="5 12" id="KW-0963">Cytoplasm</keyword>
<feature type="binding site" evidence="12 15">
    <location>
        <position position="50"/>
    </location>
    <ligand>
        <name>pyruvate</name>
        <dbReference type="ChEBI" id="CHEBI:15361"/>
    </ligand>
</feature>
<dbReference type="NCBIfam" id="TIGR00674">
    <property type="entry name" value="dapA"/>
    <property type="match status" value="1"/>
</dbReference>
<keyword evidence="7 12" id="KW-0220">Diaminopimelate biosynthesis</keyword>
<reference evidence="16 17" key="1">
    <citation type="submission" date="2019-01" db="EMBL/GenBank/DDBJ databases">
        <authorList>
            <person name="Deng T."/>
        </authorList>
    </citation>
    <scope>NUCLEOTIDE SEQUENCE [LARGE SCALE GENOMIC DNA]</scope>
    <source>
        <strain evidence="16 17">F8825</strain>
    </source>
</reference>
<dbReference type="EC" id="4.3.3.7" evidence="4 12"/>
<dbReference type="CDD" id="cd00950">
    <property type="entry name" value="DHDPS"/>
    <property type="match status" value="1"/>
</dbReference>
<evidence type="ECO:0000256" key="9">
    <source>
        <dbReference type="ARBA" id="ARBA00023239"/>
    </source>
</evidence>
<feature type="binding site" evidence="12">
    <location>
        <position position="209"/>
    </location>
    <ligand>
        <name>pyruvate</name>
        <dbReference type="ChEBI" id="CHEBI:15361"/>
    </ligand>
</feature>
<dbReference type="GO" id="GO:0008840">
    <property type="term" value="F:4-hydroxy-tetrahydrodipicolinate synthase activity"/>
    <property type="evidence" value="ECO:0007669"/>
    <property type="project" value="UniProtKB-UniRule"/>
</dbReference>